<accession>A0A0D7BKB5</accession>
<protein>
    <recommendedName>
        <fullName evidence="9">Nuclear rim protein 1</fullName>
    </recommendedName>
</protein>
<feature type="transmembrane region" description="Helical" evidence="6">
    <location>
        <begin position="304"/>
        <end position="325"/>
    </location>
</feature>
<dbReference type="AlphaFoldDB" id="A0A0D7BKB5"/>
<dbReference type="InterPro" id="IPR018819">
    <property type="entry name" value="Nur1/Mug154"/>
</dbReference>
<proteinExistence type="predicted"/>
<feature type="compositionally biased region" description="Low complexity" evidence="5">
    <location>
        <begin position="8"/>
        <end position="28"/>
    </location>
</feature>
<dbReference type="PANTHER" id="PTHR28293:SF1">
    <property type="entry name" value="NUCLEAR RIM PROTEIN 1"/>
    <property type="match status" value="1"/>
</dbReference>
<evidence type="ECO:0000256" key="4">
    <source>
        <dbReference type="ARBA" id="ARBA00023136"/>
    </source>
</evidence>
<dbReference type="GO" id="GO:0012505">
    <property type="term" value="C:endomembrane system"/>
    <property type="evidence" value="ECO:0007669"/>
    <property type="project" value="UniProtKB-SubCell"/>
</dbReference>
<gene>
    <name evidence="7" type="ORF">CYLTODRAFT_160914</name>
</gene>
<dbReference type="STRING" id="1314674.A0A0D7BKB5"/>
<feature type="region of interest" description="Disordered" evidence="5">
    <location>
        <begin position="75"/>
        <end position="98"/>
    </location>
</feature>
<comment type="subcellular location">
    <subcellularLocation>
        <location evidence="1">Endomembrane system</location>
        <topology evidence="1">Multi-pass membrane protein</topology>
    </subcellularLocation>
</comment>
<dbReference type="GO" id="GO:0007096">
    <property type="term" value="P:regulation of exit from mitosis"/>
    <property type="evidence" value="ECO:0007669"/>
    <property type="project" value="TreeGrafter"/>
</dbReference>
<evidence type="ECO:0000256" key="3">
    <source>
        <dbReference type="ARBA" id="ARBA00022989"/>
    </source>
</evidence>
<evidence type="ECO:0000256" key="5">
    <source>
        <dbReference type="SAM" id="MobiDB-lite"/>
    </source>
</evidence>
<dbReference type="OrthoDB" id="3363151at2759"/>
<organism evidence="7 8">
    <name type="scientific">Cylindrobasidium torrendii FP15055 ss-10</name>
    <dbReference type="NCBI Taxonomy" id="1314674"/>
    <lineage>
        <taxon>Eukaryota</taxon>
        <taxon>Fungi</taxon>
        <taxon>Dikarya</taxon>
        <taxon>Basidiomycota</taxon>
        <taxon>Agaricomycotina</taxon>
        <taxon>Agaricomycetes</taxon>
        <taxon>Agaricomycetidae</taxon>
        <taxon>Agaricales</taxon>
        <taxon>Marasmiineae</taxon>
        <taxon>Physalacriaceae</taxon>
        <taxon>Cylindrobasidium</taxon>
    </lineage>
</organism>
<feature type="transmembrane region" description="Helical" evidence="6">
    <location>
        <begin position="180"/>
        <end position="201"/>
    </location>
</feature>
<evidence type="ECO:0000256" key="6">
    <source>
        <dbReference type="SAM" id="Phobius"/>
    </source>
</evidence>
<dbReference type="Pfam" id="PF10332">
    <property type="entry name" value="DUF2418"/>
    <property type="match status" value="1"/>
</dbReference>
<keyword evidence="4 6" id="KW-0472">Membrane</keyword>
<evidence type="ECO:0008006" key="9">
    <source>
        <dbReference type="Google" id="ProtNLM"/>
    </source>
</evidence>
<reference evidence="7 8" key="1">
    <citation type="journal article" date="2015" name="Fungal Genet. Biol.">
        <title>Evolution of novel wood decay mechanisms in Agaricales revealed by the genome sequences of Fistulina hepatica and Cylindrobasidium torrendii.</title>
        <authorList>
            <person name="Floudas D."/>
            <person name="Held B.W."/>
            <person name="Riley R."/>
            <person name="Nagy L.G."/>
            <person name="Koehler G."/>
            <person name="Ransdell A.S."/>
            <person name="Younus H."/>
            <person name="Chow J."/>
            <person name="Chiniquy J."/>
            <person name="Lipzen A."/>
            <person name="Tritt A."/>
            <person name="Sun H."/>
            <person name="Haridas S."/>
            <person name="LaButti K."/>
            <person name="Ohm R.A."/>
            <person name="Kues U."/>
            <person name="Blanchette R.A."/>
            <person name="Grigoriev I.V."/>
            <person name="Minto R.E."/>
            <person name="Hibbett D.S."/>
        </authorList>
    </citation>
    <scope>NUCLEOTIDE SEQUENCE [LARGE SCALE GENOMIC DNA]</scope>
    <source>
        <strain evidence="7 8">FP15055 ss-10</strain>
    </source>
</reference>
<name>A0A0D7BKB5_9AGAR</name>
<keyword evidence="2 6" id="KW-0812">Transmembrane</keyword>
<keyword evidence="3 6" id="KW-1133">Transmembrane helix</keyword>
<evidence type="ECO:0000313" key="7">
    <source>
        <dbReference type="EMBL" id="KIY70912.1"/>
    </source>
</evidence>
<dbReference type="EMBL" id="KN880461">
    <property type="protein sequence ID" value="KIY70912.1"/>
    <property type="molecule type" value="Genomic_DNA"/>
</dbReference>
<evidence type="ECO:0000256" key="1">
    <source>
        <dbReference type="ARBA" id="ARBA00004127"/>
    </source>
</evidence>
<evidence type="ECO:0000256" key="2">
    <source>
        <dbReference type="ARBA" id="ARBA00022692"/>
    </source>
</evidence>
<feature type="region of interest" description="Disordered" evidence="5">
    <location>
        <begin position="1"/>
        <end position="58"/>
    </location>
</feature>
<keyword evidence="8" id="KW-1185">Reference proteome</keyword>
<evidence type="ECO:0000313" key="8">
    <source>
        <dbReference type="Proteomes" id="UP000054007"/>
    </source>
</evidence>
<dbReference type="PANTHER" id="PTHR28293">
    <property type="entry name" value="NUCLEAR RIM PROTEIN 1"/>
    <property type="match status" value="1"/>
</dbReference>
<dbReference type="Proteomes" id="UP000054007">
    <property type="component" value="Unassembled WGS sequence"/>
</dbReference>
<dbReference type="GO" id="GO:0043007">
    <property type="term" value="P:maintenance of rDNA"/>
    <property type="evidence" value="ECO:0007669"/>
    <property type="project" value="TreeGrafter"/>
</dbReference>
<sequence>MDFRRRLAQANSANSRGNASSQTSSTTSPAPPPPVTPRNRPRRSVVISHSPATTPSISHTIPFDWDAVRTRQPAPFATPRRLGNGVNPQATPARRRAPVVRKRTCFEKLADFPSRLMFEASQFPNNVPLPEPKNAAWLLGGLCHLLHLVVRIKQCGSVSDDELGWESMHYEARGTSWFDWTFPMTLLLLATSVGNAIYLLTRVRVYRLNKRSEPVSSPNARFVSSDIDVDIQQQDTLVERVSAIVLGFVRRLCGSRSSTEGASTRRTSVQQIDMWNPGERPMHLFCIYSPAHCFLWMATGSTNWMIMLIVMSLVWAQLTIFVNMYTCLVKDKEIIAAEVMYEYNTGFVYPRVNPVRRDAATMTHESEMVDPWTP</sequence>